<dbReference type="CDD" id="cd06582">
    <property type="entry name" value="TM_PBP1_LivH_like"/>
    <property type="match status" value="1"/>
</dbReference>
<protein>
    <submittedName>
        <fullName evidence="10">High-affinity branched-chain amino acid transport system permease protein LivH</fullName>
    </submittedName>
</protein>
<evidence type="ECO:0000313" key="10">
    <source>
        <dbReference type="EMBL" id="CAE6968609.1"/>
    </source>
</evidence>
<feature type="transmembrane region" description="Helical" evidence="9">
    <location>
        <begin position="195"/>
        <end position="216"/>
    </location>
</feature>
<dbReference type="RefSeq" id="WP_201084374.1">
    <property type="nucleotide sequence ID" value="NZ_CAJNAS010000048.1"/>
</dbReference>
<feature type="transmembrane region" description="Helical" evidence="9">
    <location>
        <begin position="73"/>
        <end position="92"/>
    </location>
</feature>
<evidence type="ECO:0000256" key="3">
    <source>
        <dbReference type="ARBA" id="ARBA00022475"/>
    </source>
</evidence>
<feature type="transmembrane region" description="Helical" evidence="9">
    <location>
        <begin position="49"/>
        <end position="67"/>
    </location>
</feature>
<feature type="transmembrane region" description="Helical" evidence="9">
    <location>
        <begin position="228"/>
        <end position="257"/>
    </location>
</feature>
<feature type="transmembrane region" description="Helical" evidence="9">
    <location>
        <begin position="104"/>
        <end position="125"/>
    </location>
</feature>
<evidence type="ECO:0000256" key="1">
    <source>
        <dbReference type="ARBA" id="ARBA00004651"/>
    </source>
</evidence>
<dbReference type="Pfam" id="PF02653">
    <property type="entry name" value="BPD_transp_2"/>
    <property type="match status" value="1"/>
</dbReference>
<dbReference type="GO" id="GO:0022857">
    <property type="term" value="F:transmembrane transporter activity"/>
    <property type="evidence" value="ECO:0007669"/>
    <property type="project" value="InterPro"/>
</dbReference>
<evidence type="ECO:0000256" key="4">
    <source>
        <dbReference type="ARBA" id="ARBA00022692"/>
    </source>
</evidence>
<evidence type="ECO:0000256" key="8">
    <source>
        <dbReference type="ARBA" id="ARBA00037998"/>
    </source>
</evidence>
<feature type="transmembrane region" description="Helical" evidence="9">
    <location>
        <begin position="145"/>
        <end position="166"/>
    </location>
</feature>
<evidence type="ECO:0000313" key="11">
    <source>
        <dbReference type="Proteomes" id="UP000675121"/>
    </source>
</evidence>
<comment type="subcellular location">
    <subcellularLocation>
        <location evidence="1">Cell membrane</location>
        <topology evidence="1">Multi-pass membrane protein</topology>
    </subcellularLocation>
</comment>
<dbReference type="AlphaFoldDB" id="A0A9N8R6N5"/>
<keyword evidence="11" id="KW-1185">Reference proteome</keyword>
<dbReference type="GO" id="GO:0006865">
    <property type="term" value="P:amino acid transport"/>
    <property type="evidence" value="ECO:0007669"/>
    <property type="project" value="UniProtKB-KW"/>
</dbReference>
<name>A0A9N8R6N5_9BURK</name>
<keyword evidence="6 9" id="KW-1133">Transmembrane helix</keyword>
<evidence type="ECO:0000256" key="2">
    <source>
        <dbReference type="ARBA" id="ARBA00022448"/>
    </source>
</evidence>
<keyword evidence="2" id="KW-0813">Transport</keyword>
<keyword evidence="5" id="KW-0029">Amino-acid transport</keyword>
<feature type="transmembrane region" description="Helical" evidence="9">
    <location>
        <begin position="264"/>
        <end position="283"/>
    </location>
</feature>
<gene>
    <name evidence="10" type="primary">livH_9</name>
    <name evidence="10" type="ORF">R70211_07614</name>
</gene>
<organism evidence="10 11">
    <name type="scientific">Paraburkholderia domus</name>
    <dbReference type="NCBI Taxonomy" id="2793075"/>
    <lineage>
        <taxon>Bacteria</taxon>
        <taxon>Pseudomonadati</taxon>
        <taxon>Pseudomonadota</taxon>
        <taxon>Betaproteobacteria</taxon>
        <taxon>Burkholderiales</taxon>
        <taxon>Burkholderiaceae</taxon>
        <taxon>Paraburkholderia</taxon>
    </lineage>
</organism>
<dbReference type="PANTHER" id="PTHR11795">
    <property type="entry name" value="BRANCHED-CHAIN AMINO ACID TRANSPORT SYSTEM PERMEASE PROTEIN LIVH"/>
    <property type="match status" value="1"/>
</dbReference>
<dbReference type="Proteomes" id="UP000675121">
    <property type="component" value="Unassembled WGS sequence"/>
</dbReference>
<evidence type="ECO:0000256" key="6">
    <source>
        <dbReference type="ARBA" id="ARBA00022989"/>
    </source>
</evidence>
<dbReference type="InterPro" id="IPR001851">
    <property type="entry name" value="ABC_transp_permease"/>
</dbReference>
<keyword evidence="3" id="KW-1003">Cell membrane</keyword>
<accession>A0A9N8R6N5</accession>
<evidence type="ECO:0000256" key="5">
    <source>
        <dbReference type="ARBA" id="ARBA00022970"/>
    </source>
</evidence>
<comment type="caution">
    <text evidence="10">The sequence shown here is derived from an EMBL/GenBank/DDBJ whole genome shotgun (WGS) entry which is preliminary data.</text>
</comment>
<dbReference type="InterPro" id="IPR052157">
    <property type="entry name" value="BCAA_transport_permease"/>
</dbReference>
<feature type="transmembrane region" description="Helical" evidence="9">
    <location>
        <begin position="12"/>
        <end position="37"/>
    </location>
</feature>
<reference evidence="10" key="1">
    <citation type="submission" date="2021-02" db="EMBL/GenBank/DDBJ databases">
        <authorList>
            <person name="Vanwijnsberghe S."/>
        </authorList>
    </citation>
    <scope>NUCLEOTIDE SEQUENCE</scope>
    <source>
        <strain evidence="10">R-70211</strain>
    </source>
</reference>
<keyword evidence="4 9" id="KW-0812">Transmembrane</keyword>
<dbReference type="PANTHER" id="PTHR11795:SF442">
    <property type="entry name" value="ABC TRANSPORTER ATP-BINDING PROTEIN"/>
    <property type="match status" value="1"/>
</dbReference>
<dbReference type="EMBL" id="CAJNAS010000048">
    <property type="protein sequence ID" value="CAE6968609.1"/>
    <property type="molecule type" value="Genomic_DNA"/>
</dbReference>
<dbReference type="GO" id="GO:0005886">
    <property type="term" value="C:plasma membrane"/>
    <property type="evidence" value="ECO:0007669"/>
    <property type="project" value="UniProtKB-SubCell"/>
</dbReference>
<proteinExistence type="inferred from homology"/>
<comment type="similarity">
    <text evidence="8">Belongs to the binding-protein-dependent transport system permease family. LivHM subfamily.</text>
</comment>
<evidence type="ECO:0000256" key="7">
    <source>
        <dbReference type="ARBA" id="ARBA00023136"/>
    </source>
</evidence>
<sequence length="293" mass="31648">MTELLGVPVPALMGQLTIGLINGAFYALMSLGLTVIFGMLRVINFTHGAQFTLGAFGAWALLSYLHIPYWAALLLVPLPIGLISMLFERTLLRRLYDMDHLFQLLLTFGLAQIIEGLLAVAYGSSGQPYDNPLPGGIDLGFMFLPYYRAWVVIASLLLCFGTWFAIERTRLGAYLRAATDNRELVRTFGINVPRLMTLTYGIGVALAALAGVLAAPMDQVRPLMGSDLVITVFAVVVIGGMGSILGSVVIGFALGVLESFAKVYYPPLSSVVIFIIMVSVILVKPTGLLGRQT</sequence>
<keyword evidence="7 9" id="KW-0472">Membrane</keyword>
<evidence type="ECO:0000256" key="9">
    <source>
        <dbReference type="SAM" id="Phobius"/>
    </source>
</evidence>